<comment type="caution">
    <text evidence="9">The sequence shown here is derived from an EMBL/GenBank/DDBJ whole genome shotgun (WGS) entry which is preliminary data.</text>
</comment>
<reference evidence="9 10" key="1">
    <citation type="submission" date="2018-06" db="EMBL/GenBank/DDBJ databases">
        <title>Actinomadura craniellae sp. nov. isolated from marine sponge Craniella sp.</title>
        <authorList>
            <person name="Li L."/>
            <person name="Xu Q.H."/>
            <person name="Lin H.W."/>
            <person name="Lu Y.H."/>
        </authorList>
    </citation>
    <scope>NUCLEOTIDE SEQUENCE [LARGE SCALE GENOMIC DNA]</scope>
    <source>
        <strain evidence="9 10">LHW63021</strain>
    </source>
</reference>
<feature type="transmembrane region" description="Helical" evidence="7">
    <location>
        <begin position="6"/>
        <end position="25"/>
    </location>
</feature>
<evidence type="ECO:0000256" key="7">
    <source>
        <dbReference type="SAM" id="Phobius"/>
    </source>
</evidence>
<evidence type="ECO:0000259" key="8">
    <source>
        <dbReference type="Pfam" id="PF13396"/>
    </source>
</evidence>
<keyword evidence="10" id="KW-1185">Reference proteome</keyword>
<evidence type="ECO:0000256" key="3">
    <source>
        <dbReference type="ARBA" id="ARBA00022692"/>
    </source>
</evidence>
<evidence type="ECO:0000256" key="5">
    <source>
        <dbReference type="ARBA" id="ARBA00023136"/>
    </source>
</evidence>
<protein>
    <recommendedName>
        <fullName evidence="8">Cardiolipin synthase N-terminal domain-containing protein</fullName>
    </recommendedName>
</protein>
<keyword evidence="4 7" id="KW-1133">Transmembrane helix</keyword>
<dbReference type="Pfam" id="PF13396">
    <property type="entry name" value="PLDc_N"/>
    <property type="match status" value="1"/>
</dbReference>
<dbReference type="AlphaFoldDB" id="A0A365GXP5"/>
<organism evidence="9 10">
    <name type="scientific">Actinomadura craniellae</name>
    <dbReference type="NCBI Taxonomy" id="2231787"/>
    <lineage>
        <taxon>Bacteria</taxon>
        <taxon>Bacillati</taxon>
        <taxon>Actinomycetota</taxon>
        <taxon>Actinomycetes</taxon>
        <taxon>Streptosporangiales</taxon>
        <taxon>Thermomonosporaceae</taxon>
        <taxon>Actinomadura</taxon>
    </lineage>
</organism>
<evidence type="ECO:0000256" key="6">
    <source>
        <dbReference type="SAM" id="MobiDB-lite"/>
    </source>
</evidence>
<evidence type="ECO:0000256" key="2">
    <source>
        <dbReference type="ARBA" id="ARBA00022475"/>
    </source>
</evidence>
<dbReference type="InterPro" id="IPR027379">
    <property type="entry name" value="CLS_N"/>
</dbReference>
<evidence type="ECO:0000313" key="9">
    <source>
        <dbReference type="EMBL" id="RAY11572.1"/>
    </source>
</evidence>
<sequence length="125" mass="14176">MLMFYGGVGLLVLALWIFCLLDVITTNEYACRNLPKTLWLILVLILPTVGSIAWLIAGRPQADHSPGLPYKGNTASRFPEYDRPGRAVAFNPEDDEAFLQSLRDRAEEQRRKAREQSREKDKDGL</sequence>
<keyword evidence="2" id="KW-1003">Cell membrane</keyword>
<keyword evidence="5 7" id="KW-0472">Membrane</keyword>
<keyword evidence="3 7" id="KW-0812">Transmembrane</keyword>
<dbReference type="OrthoDB" id="3298527at2"/>
<feature type="region of interest" description="Disordered" evidence="6">
    <location>
        <begin position="106"/>
        <end position="125"/>
    </location>
</feature>
<dbReference type="Proteomes" id="UP000251891">
    <property type="component" value="Unassembled WGS sequence"/>
</dbReference>
<evidence type="ECO:0000313" key="10">
    <source>
        <dbReference type="Proteomes" id="UP000251891"/>
    </source>
</evidence>
<proteinExistence type="predicted"/>
<feature type="transmembrane region" description="Helical" evidence="7">
    <location>
        <begin position="37"/>
        <end position="57"/>
    </location>
</feature>
<comment type="subcellular location">
    <subcellularLocation>
        <location evidence="1">Cell membrane</location>
        <topology evidence="1">Multi-pass membrane protein</topology>
    </subcellularLocation>
</comment>
<gene>
    <name evidence="9" type="ORF">DPM19_30200</name>
</gene>
<dbReference type="EMBL" id="QLYX01000018">
    <property type="protein sequence ID" value="RAY11572.1"/>
    <property type="molecule type" value="Genomic_DNA"/>
</dbReference>
<evidence type="ECO:0000256" key="4">
    <source>
        <dbReference type="ARBA" id="ARBA00022989"/>
    </source>
</evidence>
<accession>A0A365GXP5</accession>
<dbReference type="GO" id="GO:0005886">
    <property type="term" value="C:plasma membrane"/>
    <property type="evidence" value="ECO:0007669"/>
    <property type="project" value="UniProtKB-SubCell"/>
</dbReference>
<evidence type="ECO:0000256" key="1">
    <source>
        <dbReference type="ARBA" id="ARBA00004651"/>
    </source>
</evidence>
<feature type="domain" description="Cardiolipin synthase N-terminal" evidence="8">
    <location>
        <begin position="14"/>
        <end position="59"/>
    </location>
</feature>
<name>A0A365GXP5_9ACTN</name>